<comment type="caution">
    <text evidence="1">The sequence shown here is derived from an EMBL/GenBank/DDBJ whole genome shotgun (WGS) entry which is preliminary data.</text>
</comment>
<accession>A0A090NI40</accession>
<gene>
    <name evidence="1" type="ORF">WRSd3_01992</name>
</gene>
<dbReference type="EMBL" id="AXUT01000149">
    <property type="protein sequence ID" value="ESU79651.1"/>
    <property type="molecule type" value="Genomic_DNA"/>
</dbReference>
<dbReference type="InterPro" id="IPR029016">
    <property type="entry name" value="GAF-like_dom_sf"/>
</dbReference>
<sequence>MSISLSTSRLKQVGEKNLLKPLCETAQAISNELGFTVRDDLGAIT</sequence>
<proteinExistence type="predicted"/>
<dbReference type="Gene3D" id="3.30.450.40">
    <property type="match status" value="1"/>
</dbReference>
<dbReference type="Proteomes" id="UP000017944">
    <property type="component" value="Unassembled WGS sequence"/>
</dbReference>
<name>A0A090NI40_SHIDY</name>
<dbReference type="PATRIC" id="fig|1401327.3.peg.1844"/>
<organism evidence="1 2">
    <name type="scientific">Shigella dysenteriae WRSd3</name>
    <dbReference type="NCBI Taxonomy" id="1401327"/>
    <lineage>
        <taxon>Bacteria</taxon>
        <taxon>Pseudomonadati</taxon>
        <taxon>Pseudomonadota</taxon>
        <taxon>Gammaproteobacteria</taxon>
        <taxon>Enterobacterales</taxon>
        <taxon>Enterobacteriaceae</taxon>
        <taxon>Shigella</taxon>
    </lineage>
</organism>
<protein>
    <submittedName>
        <fullName evidence="1">Transcriptional regulator, IclR family protein</fullName>
    </submittedName>
</protein>
<evidence type="ECO:0000313" key="1">
    <source>
        <dbReference type="EMBL" id="ESU79651.1"/>
    </source>
</evidence>
<reference evidence="1 2" key="1">
    <citation type="submission" date="2013-10" db="EMBL/GenBank/DDBJ databases">
        <title>Draft genomes and the virulence plasmids of Sd1617 vaccine constructs: WRSd3 and WRSd5.</title>
        <authorList>
            <person name="Aksomboon Vongsawan A."/>
            <person name="Venkatesan M.M."/>
            <person name="Vaisvil B."/>
            <person name="Emel G."/>
            <person name="Kepatral V."/>
            <person name="Sethabutr O."/>
            <person name="Serichantalergs O."/>
            <person name="Mason C."/>
        </authorList>
    </citation>
    <scope>NUCLEOTIDE SEQUENCE [LARGE SCALE GENOMIC DNA]</scope>
    <source>
        <strain evidence="1 2">WRSd3</strain>
    </source>
</reference>
<evidence type="ECO:0000313" key="2">
    <source>
        <dbReference type="Proteomes" id="UP000017944"/>
    </source>
</evidence>
<dbReference type="AlphaFoldDB" id="A0A090NI40"/>